<dbReference type="AlphaFoldDB" id="A0A2W5NH83"/>
<dbReference type="PROSITE" id="PS50893">
    <property type="entry name" value="ABC_TRANSPORTER_2"/>
    <property type="match status" value="1"/>
</dbReference>
<dbReference type="GO" id="GO:0016887">
    <property type="term" value="F:ATP hydrolysis activity"/>
    <property type="evidence" value="ECO:0007669"/>
    <property type="project" value="InterPro"/>
</dbReference>
<dbReference type="SMART" id="SM00382">
    <property type="entry name" value="AAA"/>
    <property type="match status" value="1"/>
</dbReference>
<comment type="similarity">
    <text evidence="1">Belongs to the ABC transporter superfamily.</text>
</comment>
<accession>A0A2W5NH83</accession>
<evidence type="ECO:0000256" key="2">
    <source>
        <dbReference type="ARBA" id="ARBA00022448"/>
    </source>
</evidence>
<keyword evidence="2" id="KW-0813">Transport</keyword>
<evidence type="ECO:0000256" key="1">
    <source>
        <dbReference type="ARBA" id="ARBA00005417"/>
    </source>
</evidence>
<dbReference type="CDD" id="cd03225">
    <property type="entry name" value="ABC_cobalt_CbiO_domain1"/>
    <property type="match status" value="1"/>
</dbReference>
<dbReference type="Proteomes" id="UP000249185">
    <property type="component" value="Unassembled WGS sequence"/>
</dbReference>
<dbReference type="PROSITE" id="PS00211">
    <property type="entry name" value="ABC_TRANSPORTER_1"/>
    <property type="match status" value="1"/>
</dbReference>
<keyword evidence="3" id="KW-0547">Nucleotide-binding</keyword>
<protein>
    <submittedName>
        <fullName evidence="6">Cobalt ABC transporter ATP-binding protein</fullName>
    </submittedName>
</protein>
<comment type="caution">
    <text evidence="6">The sequence shown here is derived from an EMBL/GenBank/DDBJ whole genome shotgun (WGS) entry which is preliminary data.</text>
</comment>
<dbReference type="EMBL" id="QFPW01000005">
    <property type="protein sequence ID" value="PZQ50115.1"/>
    <property type="molecule type" value="Genomic_DNA"/>
</dbReference>
<feature type="domain" description="ABC transporter" evidence="5">
    <location>
        <begin position="5"/>
        <end position="216"/>
    </location>
</feature>
<evidence type="ECO:0000313" key="6">
    <source>
        <dbReference type="EMBL" id="PZQ50115.1"/>
    </source>
</evidence>
<dbReference type="GO" id="GO:0042626">
    <property type="term" value="F:ATPase-coupled transmembrane transporter activity"/>
    <property type="evidence" value="ECO:0007669"/>
    <property type="project" value="TreeGrafter"/>
</dbReference>
<dbReference type="Gene3D" id="3.40.50.300">
    <property type="entry name" value="P-loop containing nucleotide triphosphate hydrolases"/>
    <property type="match status" value="1"/>
</dbReference>
<evidence type="ECO:0000313" key="7">
    <source>
        <dbReference type="Proteomes" id="UP000249185"/>
    </source>
</evidence>
<organism evidence="6 7">
    <name type="scientific">Rhodovulum sulfidophilum</name>
    <name type="common">Rhodobacter sulfidophilus</name>
    <dbReference type="NCBI Taxonomy" id="35806"/>
    <lineage>
        <taxon>Bacteria</taxon>
        <taxon>Pseudomonadati</taxon>
        <taxon>Pseudomonadota</taxon>
        <taxon>Alphaproteobacteria</taxon>
        <taxon>Rhodobacterales</taxon>
        <taxon>Paracoccaceae</taxon>
        <taxon>Rhodovulum</taxon>
    </lineage>
</organism>
<dbReference type="InterPro" id="IPR050095">
    <property type="entry name" value="ECF_ABC_transporter_ATP-bd"/>
</dbReference>
<dbReference type="GO" id="GO:0005524">
    <property type="term" value="F:ATP binding"/>
    <property type="evidence" value="ECO:0007669"/>
    <property type="project" value="UniProtKB-KW"/>
</dbReference>
<evidence type="ECO:0000259" key="5">
    <source>
        <dbReference type="PROSITE" id="PS50893"/>
    </source>
</evidence>
<dbReference type="GO" id="GO:0043190">
    <property type="term" value="C:ATP-binding cassette (ABC) transporter complex"/>
    <property type="evidence" value="ECO:0007669"/>
    <property type="project" value="TreeGrafter"/>
</dbReference>
<sequence length="216" mass="23133">MTPAVELDDIRLDRDGRRVLDGARLRLLPGERIALSGANGAGKTTLLRVIAGLTRPDSGAVRLDGRPCRTEADFRPARLGIGFLFQESDDQLFCPTVVEDVAFGPLNQGLSYPDARARAEAMLAELGLSTLAERPPHHLSGGEKRLVCLAGLLVMEPRMLLLDEPTNGLDDAAERLLVARLDAFAGAMIVVTHDPALPDRLGARPLRLDGGCIAEG</sequence>
<dbReference type="InterPro" id="IPR015856">
    <property type="entry name" value="ABC_transpr_CbiO/EcfA_su"/>
</dbReference>
<dbReference type="PANTHER" id="PTHR43553">
    <property type="entry name" value="HEAVY METAL TRANSPORTER"/>
    <property type="match status" value="1"/>
</dbReference>
<dbReference type="InterPro" id="IPR017871">
    <property type="entry name" value="ABC_transporter-like_CS"/>
</dbReference>
<dbReference type="PANTHER" id="PTHR43553:SF24">
    <property type="entry name" value="ENERGY-COUPLING FACTOR TRANSPORTER ATP-BINDING PROTEIN ECFA1"/>
    <property type="match status" value="1"/>
</dbReference>
<proteinExistence type="inferred from homology"/>
<dbReference type="InterPro" id="IPR003439">
    <property type="entry name" value="ABC_transporter-like_ATP-bd"/>
</dbReference>
<reference evidence="6 7" key="1">
    <citation type="submission" date="2017-08" db="EMBL/GenBank/DDBJ databases">
        <title>Infants hospitalized years apart are colonized by the same room-sourced microbial strains.</title>
        <authorList>
            <person name="Brooks B."/>
            <person name="Olm M.R."/>
            <person name="Firek B.A."/>
            <person name="Baker R."/>
            <person name="Thomas B.C."/>
            <person name="Morowitz M.J."/>
            <person name="Banfield J.F."/>
        </authorList>
    </citation>
    <scope>NUCLEOTIDE SEQUENCE [LARGE SCALE GENOMIC DNA]</scope>
    <source>
        <strain evidence="6">S2_005_002_R2_34</strain>
    </source>
</reference>
<dbReference type="Pfam" id="PF00005">
    <property type="entry name" value="ABC_tran"/>
    <property type="match status" value="1"/>
</dbReference>
<name>A0A2W5NH83_RHOSU</name>
<gene>
    <name evidence="6" type="ORF">DI556_08580</name>
</gene>
<evidence type="ECO:0000256" key="4">
    <source>
        <dbReference type="ARBA" id="ARBA00022840"/>
    </source>
</evidence>
<dbReference type="InterPro" id="IPR003593">
    <property type="entry name" value="AAA+_ATPase"/>
</dbReference>
<dbReference type="SUPFAM" id="SSF52540">
    <property type="entry name" value="P-loop containing nucleoside triphosphate hydrolases"/>
    <property type="match status" value="1"/>
</dbReference>
<evidence type="ECO:0000256" key="3">
    <source>
        <dbReference type="ARBA" id="ARBA00022741"/>
    </source>
</evidence>
<dbReference type="InterPro" id="IPR027417">
    <property type="entry name" value="P-loop_NTPase"/>
</dbReference>
<keyword evidence="4 6" id="KW-0067">ATP-binding</keyword>